<evidence type="ECO:0000256" key="1">
    <source>
        <dbReference type="ARBA" id="ARBA00022729"/>
    </source>
</evidence>
<gene>
    <name evidence="3" type="ORF">JZM60_08415</name>
</gene>
<dbReference type="InterPro" id="IPR036280">
    <property type="entry name" value="Multihaem_cyt_sf"/>
</dbReference>
<protein>
    <submittedName>
        <fullName evidence="3">CxxxxCH/CxxCH domain-containing protein</fullName>
    </submittedName>
</protein>
<dbReference type="NCBIfam" id="TIGR01904">
    <property type="entry name" value="GSu_C4xC__C2xCH"/>
    <property type="match status" value="2"/>
</dbReference>
<dbReference type="RefSeq" id="WP_207165352.1">
    <property type="nucleotide sequence ID" value="NZ_CP071382.1"/>
</dbReference>
<dbReference type="Pfam" id="PF09698">
    <property type="entry name" value="GSu_C4xC__C2xCH"/>
    <property type="match status" value="2"/>
</dbReference>
<name>A0ABX7Q8P9_9BACT</name>
<evidence type="ECO:0000313" key="4">
    <source>
        <dbReference type="Proteomes" id="UP000663651"/>
    </source>
</evidence>
<reference evidence="3 4" key="1">
    <citation type="submission" date="2021-03" db="EMBL/GenBank/DDBJ databases">
        <title>Geobacter metallireducens gen. nov. sp. nov., a microorganism capable of coupling the complete oxidation of organic compounds to the reduction of iron and other metals.</title>
        <authorList>
            <person name="Li Y."/>
        </authorList>
    </citation>
    <scope>NUCLEOTIDE SEQUENCE [LARGE SCALE GENOMIC DNA]</scope>
    <source>
        <strain evidence="3 4">Jerry-YX</strain>
    </source>
</reference>
<evidence type="ECO:0000256" key="2">
    <source>
        <dbReference type="SAM" id="SignalP"/>
    </source>
</evidence>
<feature type="chain" id="PRO_5047231308" evidence="2">
    <location>
        <begin position="25"/>
        <end position="1043"/>
    </location>
</feature>
<organism evidence="3 4">
    <name type="scientific">Geobacter benzoatilyticus</name>
    <dbReference type="NCBI Taxonomy" id="2815309"/>
    <lineage>
        <taxon>Bacteria</taxon>
        <taxon>Pseudomonadati</taxon>
        <taxon>Thermodesulfobacteriota</taxon>
        <taxon>Desulfuromonadia</taxon>
        <taxon>Geobacterales</taxon>
        <taxon>Geobacteraceae</taxon>
        <taxon>Geobacter</taxon>
    </lineage>
</organism>
<dbReference type="Gene3D" id="1.10.1130.10">
    <property type="entry name" value="Flavocytochrome C3, Chain A"/>
    <property type="match status" value="1"/>
</dbReference>
<dbReference type="PANTHER" id="PTHR35038:SF6">
    <property type="entry name" value="SURFACE LOCALIZED DECAHEME CYTOCHROME C LIPOPROTEIN"/>
    <property type="match status" value="1"/>
</dbReference>
<keyword evidence="1 2" id="KW-0732">Signal</keyword>
<sequence length="1043" mass="109632">MNGMTIKTLVAIIFALVVPAAAWAIVFPHETGSVKGYVCNSCHSTHNTLGSTGFNNVCQTCHKPGDAYGHSKPFRDADFANPFGTYTSSRPGVIYQTSHNWVGRDNVPKAGAVPPTNTALTKNIVSGTIVCARCHAIHYVYSSANNTRPFLRIRNDNDQMCLDCHRPRSTTNHTLGTHPVTVNYAEKAAARPDDFYATPQNSNPANPTSAMKMSKSGAVVCTTCHGVHYTDSNSRTFDNASSARMGLLSTSRGLLLRTDLKGTSVTDPNICTNCHKSANDPANTNAGVKNHNGTKNQNIQCADCHGGHVDEADGTTPNAYLINRFMNISTQYGAVRNAKVLYQYTSVSQKNYNKDSFGVCVACHPTLPSTIATHQSSTNAEDCRSCHTHSQGFSANCTQCHGFPPTTNTAGGTTGYAKDGVRDYSTVSGGTLFKDESLTPHISHAGGGSYYSFACDDCHKGFSHNTGTFQDVFLSTGGSKAAANGATPAYNGTSPGTCSTTYCHSDGNGGSYKSPVWADGKDDIMTLAGAARCGSCHSATPATNAHSRHIAGGASGKSYGCVNCHASTVSNGTTLLAAAMGSNGTHVNAVKDKQFSGSVGGQAISGTDCSTVYCHSNGKGAAPVVAPVWGTPASGQCGACHKAIGASPIDSNGHLAHLTAAYGPNFDELTTTSCVQCHDTYAGELDANHVNGSIHVGATTCTTNCHKHNAAEFAWTGGRVTCESCHTAPLSVIGGKTAPEKANFITSGHGQVGVNYDASRACSSCHDANSGHIDGTSGNQKRIAVNDNTLCTGCHNDAVKVPTVSKQNATTHVIAKDGTPAMDCKVCHDVHGTGNKGMVRTFITFGTLTSTITYATTAELVQLVPPYRGVCQTCHTLTSHYKRGVDEGVNHPTANCLNCHSHKNTYAFKPKACDECHGYPPAPKGFVPSQDTYSTAKLENYSGGGGAHVKLGHLMANLRPNQGFTPCLACHSDGPSAHVGDETVWSSGTTEAKKATVSVKTDPAYKFNDTKGQWYSKQSPGATGSCWNVSCHFQPTPRWSNDK</sequence>
<dbReference type="Gene3D" id="3.90.10.10">
    <property type="entry name" value="Cytochrome C3"/>
    <property type="match status" value="4"/>
</dbReference>
<dbReference type="EMBL" id="CP071382">
    <property type="protein sequence ID" value="QSV47268.1"/>
    <property type="molecule type" value="Genomic_DNA"/>
</dbReference>
<dbReference type="PANTHER" id="PTHR35038">
    <property type="entry name" value="DISSIMILATORY SULFITE REDUCTASE SIRA"/>
    <property type="match status" value="1"/>
</dbReference>
<feature type="signal peptide" evidence="2">
    <location>
        <begin position="1"/>
        <end position="24"/>
    </location>
</feature>
<dbReference type="InterPro" id="IPR010176">
    <property type="entry name" value="C4xCH_C2xCH_motif_GEOSU"/>
</dbReference>
<dbReference type="InterPro" id="IPR051829">
    <property type="entry name" value="Multiheme_Cytochr_ET"/>
</dbReference>
<keyword evidence="4" id="KW-1185">Reference proteome</keyword>
<accession>A0ABX7Q8P9</accession>
<evidence type="ECO:0000313" key="3">
    <source>
        <dbReference type="EMBL" id="QSV47268.1"/>
    </source>
</evidence>
<dbReference type="SUPFAM" id="SSF48695">
    <property type="entry name" value="Multiheme cytochromes"/>
    <property type="match status" value="4"/>
</dbReference>
<proteinExistence type="predicted"/>
<dbReference type="Proteomes" id="UP000663651">
    <property type="component" value="Chromosome"/>
</dbReference>